<sequence length="241" mass="28319">MSYLNTFKLIQCVLERKRPDAKAFLEEVNEHKIIASLKRSKDGLPQPIKWTTEPVEEENFAKLSVAEKKKIHKIFQRVYTEPTKQIPILLQLKEKHPNLPVLYNYLGVAYEHSQQPDKCKEILHDTVKLFPDYLFGKITLAEYHLKRGNHRKVRTIFNNKLEIHYHFPASRTTYHISEVRSFHSIIGTLHARSGNMTRAIFCYLLLQKIDPDHPLSLRLGNEILLKELSKISRKQNRSRQS</sequence>
<accession>A0A444ISV2</accession>
<dbReference type="InterPro" id="IPR011990">
    <property type="entry name" value="TPR-like_helical_dom_sf"/>
</dbReference>
<evidence type="ECO:0000313" key="1">
    <source>
        <dbReference type="EMBL" id="RWX43897.1"/>
    </source>
</evidence>
<evidence type="ECO:0000313" key="2">
    <source>
        <dbReference type="Proteomes" id="UP000287853"/>
    </source>
</evidence>
<protein>
    <recommendedName>
        <fullName evidence="3">Tetratricopeptide repeat-containing protein</fullName>
    </recommendedName>
</protein>
<keyword evidence="2" id="KW-1185">Reference proteome</keyword>
<gene>
    <name evidence="1" type="ORF">H206_02342</name>
</gene>
<dbReference type="SMART" id="SM00028">
    <property type="entry name" value="TPR"/>
    <property type="match status" value="2"/>
</dbReference>
<dbReference type="Proteomes" id="UP000287853">
    <property type="component" value="Unassembled WGS sequence"/>
</dbReference>
<dbReference type="AlphaFoldDB" id="A0A444ISV2"/>
<organism evidence="1 2">
    <name type="scientific">Candidatus Electrothrix aarhusensis</name>
    <dbReference type="NCBI Taxonomy" id="1859131"/>
    <lineage>
        <taxon>Bacteria</taxon>
        <taxon>Pseudomonadati</taxon>
        <taxon>Thermodesulfobacteriota</taxon>
        <taxon>Desulfobulbia</taxon>
        <taxon>Desulfobulbales</taxon>
        <taxon>Desulfobulbaceae</taxon>
        <taxon>Candidatus Electrothrix</taxon>
    </lineage>
</organism>
<evidence type="ECO:0008006" key="3">
    <source>
        <dbReference type="Google" id="ProtNLM"/>
    </source>
</evidence>
<dbReference type="InterPro" id="IPR019734">
    <property type="entry name" value="TPR_rpt"/>
</dbReference>
<proteinExistence type="predicted"/>
<dbReference type="EMBL" id="MTKO01000106">
    <property type="protein sequence ID" value="RWX43897.1"/>
    <property type="molecule type" value="Genomic_DNA"/>
</dbReference>
<dbReference type="Gene3D" id="1.25.40.10">
    <property type="entry name" value="Tetratricopeptide repeat domain"/>
    <property type="match status" value="1"/>
</dbReference>
<reference evidence="1 2" key="1">
    <citation type="submission" date="2017-01" db="EMBL/GenBank/DDBJ databases">
        <title>The cable genome- insights into the physiology and evolution of filamentous bacteria capable of sulfide oxidation via long distance electron transfer.</title>
        <authorList>
            <person name="Schreiber L."/>
            <person name="Bjerg J.T."/>
            <person name="Boggild A."/>
            <person name="Van De Vossenberg J."/>
            <person name="Meysman F."/>
            <person name="Nielsen L.P."/>
            <person name="Schramm A."/>
            <person name="Kjeldsen K.U."/>
        </authorList>
    </citation>
    <scope>NUCLEOTIDE SEQUENCE [LARGE SCALE GENOMIC DNA]</scope>
    <source>
        <strain evidence="1">MCF</strain>
    </source>
</reference>
<name>A0A444ISV2_9BACT</name>
<dbReference type="SUPFAM" id="SSF48452">
    <property type="entry name" value="TPR-like"/>
    <property type="match status" value="1"/>
</dbReference>
<comment type="caution">
    <text evidence="1">The sequence shown here is derived from an EMBL/GenBank/DDBJ whole genome shotgun (WGS) entry which is preliminary data.</text>
</comment>